<feature type="compositionally biased region" description="Acidic residues" evidence="1">
    <location>
        <begin position="88"/>
        <end position="97"/>
    </location>
</feature>
<evidence type="ECO:0000313" key="3">
    <source>
        <dbReference type="EnsemblMetazoa" id="KAF7491727.1"/>
    </source>
</evidence>
<feature type="region of interest" description="Disordered" evidence="1">
    <location>
        <begin position="76"/>
        <end position="97"/>
    </location>
</feature>
<gene>
    <name evidence="2" type="ORF">SSS_5331</name>
</gene>
<evidence type="ECO:0000313" key="4">
    <source>
        <dbReference type="Proteomes" id="UP000070412"/>
    </source>
</evidence>
<dbReference type="AlphaFoldDB" id="A0A834VBU1"/>
<dbReference type="Proteomes" id="UP000070412">
    <property type="component" value="Unassembled WGS sequence"/>
</dbReference>
<organism evidence="2">
    <name type="scientific">Sarcoptes scabiei</name>
    <name type="common">Itch mite</name>
    <name type="synonym">Acarus scabiei</name>
    <dbReference type="NCBI Taxonomy" id="52283"/>
    <lineage>
        <taxon>Eukaryota</taxon>
        <taxon>Metazoa</taxon>
        <taxon>Ecdysozoa</taxon>
        <taxon>Arthropoda</taxon>
        <taxon>Chelicerata</taxon>
        <taxon>Arachnida</taxon>
        <taxon>Acari</taxon>
        <taxon>Acariformes</taxon>
        <taxon>Sarcoptiformes</taxon>
        <taxon>Astigmata</taxon>
        <taxon>Psoroptidia</taxon>
        <taxon>Sarcoptoidea</taxon>
        <taxon>Sarcoptidae</taxon>
        <taxon>Sarcoptinae</taxon>
        <taxon>Sarcoptes</taxon>
    </lineage>
</organism>
<name>A0A834VBU1_SARSC</name>
<reference evidence="4" key="1">
    <citation type="journal article" date="2020" name="PLoS Negl. Trop. Dis.">
        <title>High-quality nuclear genome for Sarcoptes scabiei-A critical resource for a neglected parasite.</title>
        <authorList>
            <person name="Korhonen P.K."/>
            <person name="Gasser R.B."/>
            <person name="Ma G."/>
            <person name="Wang T."/>
            <person name="Stroehlein A.J."/>
            <person name="Young N.D."/>
            <person name="Ang C.S."/>
            <person name="Fernando D.D."/>
            <person name="Lu H.C."/>
            <person name="Taylor S."/>
            <person name="Reynolds S.L."/>
            <person name="Mofiz E."/>
            <person name="Najaraj S.H."/>
            <person name="Gowda H."/>
            <person name="Madugundu A."/>
            <person name="Renuse S."/>
            <person name="Holt D."/>
            <person name="Pandey A."/>
            <person name="Papenfuss A.T."/>
            <person name="Fischer K."/>
        </authorList>
    </citation>
    <scope>NUCLEOTIDE SEQUENCE [LARGE SCALE GENOMIC DNA]</scope>
</reference>
<accession>A0A834VBU1</accession>
<evidence type="ECO:0000256" key="1">
    <source>
        <dbReference type="SAM" id="MobiDB-lite"/>
    </source>
</evidence>
<protein>
    <submittedName>
        <fullName evidence="2 3">Uncharacterized protein</fullName>
    </submittedName>
</protein>
<keyword evidence="4" id="KW-1185">Reference proteome</keyword>
<dbReference type="EnsemblMetazoa" id="SSS_5331s_mrna">
    <property type="protein sequence ID" value="KAF7491727.1"/>
    <property type="gene ID" value="SSS_5331"/>
</dbReference>
<evidence type="ECO:0000313" key="2">
    <source>
        <dbReference type="EMBL" id="KAF7491727.1"/>
    </source>
</evidence>
<reference evidence="2" key="2">
    <citation type="submission" date="2020-01" db="EMBL/GenBank/DDBJ databases">
        <authorList>
            <person name="Korhonen P.K.K."/>
            <person name="Guangxu M.G."/>
            <person name="Wang T.W."/>
            <person name="Stroehlein A.J.S."/>
            <person name="Young N.D."/>
            <person name="Ang C.-S.A."/>
            <person name="Fernando D.W.F."/>
            <person name="Lu H.L."/>
            <person name="Taylor S.T."/>
            <person name="Ehtesham M.E.M."/>
            <person name="Najaraj S.H.N."/>
            <person name="Harsha G.H.G."/>
            <person name="Madugundu A.M."/>
            <person name="Renuse S.R."/>
            <person name="Holt D.H."/>
            <person name="Pandey A.P."/>
            <person name="Papenfuss A.P."/>
            <person name="Gasser R.B.G."/>
            <person name="Fischer K.F."/>
        </authorList>
    </citation>
    <scope>NUCLEOTIDE SEQUENCE</scope>
    <source>
        <strain evidence="2">SSS_KF_BRIS2020</strain>
    </source>
</reference>
<reference evidence="3" key="3">
    <citation type="submission" date="2022-06" db="UniProtKB">
        <authorList>
            <consortium name="EnsemblMetazoa"/>
        </authorList>
    </citation>
    <scope>IDENTIFICATION</scope>
</reference>
<sequence length="120" mass="13590">MKIKPVRLVTKSIFRRSSQRDDYLVGLDGGGGGGGCVGQMERKQALFFKYSIRAMLMIEMSLVQNLQLLDESKVSLTKKRQSRRSTQDDNDDADDDDDLDDLFGQFLSKKNSNNFAKYLA</sequence>
<proteinExistence type="predicted"/>
<dbReference type="EMBL" id="WVUK01000058">
    <property type="protein sequence ID" value="KAF7491727.1"/>
    <property type="molecule type" value="Genomic_DNA"/>
</dbReference>